<proteinExistence type="evidence at transcript level"/>
<dbReference type="EMBL" id="AM269505">
    <property type="protein sequence ID" value="CAK30051.1"/>
    <property type="molecule type" value="mRNA"/>
</dbReference>
<protein>
    <submittedName>
        <fullName evidence="2">Mlpt peptide 4</fullName>
    </submittedName>
</protein>
<feature type="compositionally biased region" description="Basic and acidic residues" evidence="1">
    <location>
        <begin position="1"/>
        <end position="11"/>
    </location>
</feature>
<evidence type="ECO:0000313" key="2">
    <source>
        <dbReference type="EMBL" id="CAK30051.1"/>
    </source>
</evidence>
<name>Q0VU40_TRICA</name>
<accession>Q0VU40</accession>
<organism evidence="2">
    <name type="scientific">Tribolium castaneum</name>
    <name type="common">Red flour beetle</name>
    <dbReference type="NCBI Taxonomy" id="7070"/>
    <lineage>
        <taxon>Eukaryota</taxon>
        <taxon>Metazoa</taxon>
        <taxon>Ecdysozoa</taxon>
        <taxon>Arthropoda</taxon>
        <taxon>Hexapoda</taxon>
        <taxon>Insecta</taxon>
        <taxon>Pterygota</taxon>
        <taxon>Neoptera</taxon>
        <taxon>Endopterygota</taxon>
        <taxon>Coleoptera</taxon>
        <taxon>Polyphaga</taxon>
        <taxon>Cucujiformia</taxon>
        <taxon>Tenebrionidae</taxon>
        <taxon>Tenebrionidae incertae sedis</taxon>
        <taxon>Tribolium</taxon>
    </lineage>
</organism>
<dbReference type="AlphaFoldDB" id="Q0VU40"/>
<evidence type="ECO:0000256" key="1">
    <source>
        <dbReference type="SAM" id="MobiDB-lite"/>
    </source>
</evidence>
<feature type="region of interest" description="Disordered" evidence="1">
    <location>
        <begin position="1"/>
        <end position="23"/>
    </location>
</feature>
<reference evidence="2" key="1">
    <citation type="journal article" date="2006" name="Cell">
        <title>A segmentation gene in tribolium produces a polycistronic mRNA that codes for multiple conserved peptides.</title>
        <authorList>
            <person name="Savard J."/>
            <person name="Marques-Souza H."/>
            <person name="Aranda M."/>
            <person name="Tautz D."/>
        </authorList>
    </citation>
    <scope>NUCLEOTIDE SEQUENCE</scope>
</reference>
<sequence>MWHRNRGDGGRPETSSGRRRRLR</sequence>
<gene>
    <name evidence="2" type="primary">mlpt</name>
</gene>